<evidence type="ECO:0000259" key="5">
    <source>
        <dbReference type="Pfam" id="PF23598"/>
    </source>
</evidence>
<dbReference type="AlphaFoldDB" id="A0A5N6P3F2"/>
<dbReference type="GO" id="GO:0006952">
    <property type="term" value="P:defense response"/>
    <property type="evidence" value="ECO:0007669"/>
    <property type="project" value="InterPro"/>
</dbReference>
<reference evidence="6 7" key="1">
    <citation type="submission" date="2019-05" db="EMBL/GenBank/DDBJ databases">
        <title>Mikania micrantha, genome provides insights into the molecular mechanism of rapid growth.</title>
        <authorList>
            <person name="Liu B."/>
        </authorList>
    </citation>
    <scope>NUCLEOTIDE SEQUENCE [LARGE SCALE GENOMIC DNA]</scope>
    <source>
        <strain evidence="6">NLD-2019</strain>
        <tissue evidence="6">Leaf</tissue>
    </source>
</reference>
<dbReference type="InterPro" id="IPR045344">
    <property type="entry name" value="C-JID"/>
</dbReference>
<dbReference type="SUPFAM" id="SSF46785">
    <property type="entry name" value="Winged helix' DNA-binding domain"/>
    <property type="match status" value="1"/>
</dbReference>
<evidence type="ECO:0000313" key="7">
    <source>
        <dbReference type="Proteomes" id="UP000326396"/>
    </source>
</evidence>
<dbReference type="InterPro" id="IPR044974">
    <property type="entry name" value="Disease_R_plants"/>
</dbReference>
<accession>A0A5N6P3F2</accession>
<feature type="domain" description="Disease resistance protein Roq1-like winged-helix" evidence="4">
    <location>
        <begin position="33"/>
        <end position="104"/>
    </location>
</feature>
<protein>
    <recommendedName>
        <fullName evidence="8">TIR domain-containing protein</fullName>
    </recommendedName>
</protein>
<keyword evidence="1" id="KW-0433">Leucine-rich repeat</keyword>
<evidence type="ECO:0000259" key="4">
    <source>
        <dbReference type="Pfam" id="PF23282"/>
    </source>
</evidence>
<keyword evidence="7" id="KW-1185">Reference proteome</keyword>
<dbReference type="InterPro" id="IPR055414">
    <property type="entry name" value="LRR_R13L4/SHOC2-like"/>
</dbReference>
<dbReference type="EMBL" id="SZYD01000006">
    <property type="protein sequence ID" value="KAD5960221.1"/>
    <property type="molecule type" value="Genomic_DNA"/>
</dbReference>
<dbReference type="InterPro" id="IPR036390">
    <property type="entry name" value="WH_DNA-bd_sf"/>
</dbReference>
<dbReference type="InterPro" id="IPR058192">
    <property type="entry name" value="WHD_ROQ1-like"/>
</dbReference>
<sequence>MPEWKSELERLRVYPNAEIQQMLRLSFDGLHLDQQRIFLDIACSFIGVNKDLAVSVLDSCNSFADASIRVLVDKSLITICSTSRSLQMHDLIQAMAREIVREESDSPGNRSRLWIPTDVYDVLRMNKVTQSVEVLVLVVEKSCKQVHIDCKSFARMNNLRILKICDLELENSGQMSELNLPKDSKVNFHGRVDSLSNELRLLYWHKYPSKFLPSSFYPENIVAIDLSYSSIQNLWRTPKCFRRLKLMKLKHCLRLTSTPNFTEMRNLEELILEGCRNLVKVDPSIGMLRRLVLLNMKNCTRLRAFPSKVEMDSLQILNLSGCLKGNKLLKVFSTVNTLVELHVDQTAITTLPCLFYTLTNLQVLSLGRYQRFESRWTSVFWHAYMQRKFQQPQSFTLPQLANLHFLRRLNVSNCNISEVSSEIGRLSCLEALNLRGNDFTCLPASLSQLSQLQVIILNDCRKLEWLPELPPSIISFHASCCTSLQKLGNLLVTQNSFRRNVLLMGCPELVKDLNPLMSMLSHQVPFPIHLSIISMNKRIPQWFTKQSDGNVIKVELPQHWCYNKFRGYATYVVFIPHKSYSKAKNGQPGFSVNNYDKACLDDGYMRPFHLISEVMLMNIGSYVTWFHYSASKPGWMEAKNFVTFSFRGFSGIQVECGARIICEEDIQCSSSMQSFLTPTQDGSVFHLSQEWSSAPSIDNGSPNCTRHLVWSSNYEVRILVIFGI</sequence>
<organism evidence="6 7">
    <name type="scientific">Mikania micrantha</name>
    <name type="common">bitter vine</name>
    <dbReference type="NCBI Taxonomy" id="192012"/>
    <lineage>
        <taxon>Eukaryota</taxon>
        <taxon>Viridiplantae</taxon>
        <taxon>Streptophyta</taxon>
        <taxon>Embryophyta</taxon>
        <taxon>Tracheophyta</taxon>
        <taxon>Spermatophyta</taxon>
        <taxon>Magnoliopsida</taxon>
        <taxon>eudicotyledons</taxon>
        <taxon>Gunneridae</taxon>
        <taxon>Pentapetalae</taxon>
        <taxon>asterids</taxon>
        <taxon>campanulids</taxon>
        <taxon>Asterales</taxon>
        <taxon>Asteraceae</taxon>
        <taxon>Asteroideae</taxon>
        <taxon>Heliantheae alliance</taxon>
        <taxon>Eupatorieae</taxon>
        <taxon>Mikania</taxon>
    </lineage>
</organism>
<dbReference type="PANTHER" id="PTHR11017:SF573">
    <property type="entry name" value="ADP-RIBOSYL CYCLASE_CYCLIC ADP-RIBOSE HYDROLASE"/>
    <property type="match status" value="1"/>
</dbReference>
<feature type="domain" description="Disease resistance R13L4/SHOC-2-like LRR" evidence="5">
    <location>
        <begin position="390"/>
        <end position="490"/>
    </location>
</feature>
<evidence type="ECO:0008006" key="8">
    <source>
        <dbReference type="Google" id="ProtNLM"/>
    </source>
</evidence>
<comment type="caution">
    <text evidence="6">The sequence shown here is derived from an EMBL/GenBank/DDBJ whole genome shotgun (WGS) entry which is preliminary data.</text>
</comment>
<dbReference type="Gene3D" id="3.80.10.10">
    <property type="entry name" value="Ribonuclease Inhibitor"/>
    <property type="match status" value="2"/>
</dbReference>
<dbReference type="InterPro" id="IPR032675">
    <property type="entry name" value="LRR_dom_sf"/>
</dbReference>
<keyword evidence="2" id="KW-0677">Repeat</keyword>
<feature type="domain" description="C-JID" evidence="3">
    <location>
        <begin position="536"/>
        <end position="665"/>
    </location>
</feature>
<evidence type="ECO:0000313" key="6">
    <source>
        <dbReference type="EMBL" id="KAD5960221.1"/>
    </source>
</evidence>
<evidence type="ECO:0000259" key="3">
    <source>
        <dbReference type="Pfam" id="PF20160"/>
    </source>
</evidence>
<evidence type="ECO:0000256" key="1">
    <source>
        <dbReference type="ARBA" id="ARBA00022614"/>
    </source>
</evidence>
<dbReference type="PANTHER" id="PTHR11017">
    <property type="entry name" value="LEUCINE-RICH REPEAT-CONTAINING PROTEIN"/>
    <property type="match status" value="1"/>
</dbReference>
<name>A0A5N6P3F2_9ASTR</name>
<dbReference type="Pfam" id="PF20160">
    <property type="entry name" value="C-JID"/>
    <property type="match status" value="1"/>
</dbReference>
<dbReference type="Proteomes" id="UP000326396">
    <property type="component" value="Linkage Group LG14"/>
</dbReference>
<dbReference type="Pfam" id="PF23282">
    <property type="entry name" value="WHD_ROQ1"/>
    <property type="match status" value="1"/>
</dbReference>
<evidence type="ECO:0000256" key="2">
    <source>
        <dbReference type="ARBA" id="ARBA00022737"/>
    </source>
</evidence>
<dbReference type="OrthoDB" id="1936883at2759"/>
<proteinExistence type="predicted"/>
<dbReference type="SUPFAM" id="SSF52058">
    <property type="entry name" value="L domain-like"/>
    <property type="match status" value="1"/>
</dbReference>
<gene>
    <name evidence="6" type="ORF">E3N88_11693</name>
</gene>
<dbReference type="Pfam" id="PF23598">
    <property type="entry name" value="LRR_14"/>
    <property type="match status" value="1"/>
</dbReference>